<dbReference type="RefSeq" id="WP_037545539.1">
    <property type="nucleotide sequence ID" value="NZ_JNUP01000023.1"/>
</dbReference>
<reference evidence="14 15" key="1">
    <citation type="submission" date="2014-05" db="EMBL/GenBank/DDBJ databases">
        <title>De novo Genome Sequence of Spirocheata sp.</title>
        <authorList>
            <person name="Shivani Y."/>
            <person name="Subhash Y."/>
            <person name="Tushar L."/>
            <person name="Sasikala C."/>
            <person name="Ramana C.V."/>
        </authorList>
    </citation>
    <scope>NUCLEOTIDE SEQUENCE [LARGE SCALE GENOMIC DNA]</scope>
    <source>
        <strain evidence="14 15">JC230</strain>
    </source>
</reference>
<dbReference type="STRING" id="1480694.DC28_02890"/>
<evidence type="ECO:0000256" key="6">
    <source>
        <dbReference type="ARBA" id="ARBA00022777"/>
    </source>
</evidence>
<dbReference type="InterPro" id="IPR013656">
    <property type="entry name" value="PAS_4"/>
</dbReference>
<dbReference type="GO" id="GO:0004721">
    <property type="term" value="F:phosphoprotein phosphatase activity"/>
    <property type="evidence" value="ECO:0007669"/>
    <property type="project" value="TreeGrafter"/>
</dbReference>
<dbReference type="PANTHER" id="PTHR45453:SF1">
    <property type="entry name" value="PHOSPHATE REGULON SENSOR PROTEIN PHOR"/>
    <property type="match status" value="1"/>
</dbReference>
<dbReference type="PROSITE" id="PS50885">
    <property type="entry name" value="HAMP"/>
    <property type="match status" value="1"/>
</dbReference>
<evidence type="ECO:0000256" key="5">
    <source>
        <dbReference type="ARBA" id="ARBA00022679"/>
    </source>
</evidence>
<organism evidence="14 15">
    <name type="scientific">Spirochaeta lutea</name>
    <dbReference type="NCBI Taxonomy" id="1480694"/>
    <lineage>
        <taxon>Bacteria</taxon>
        <taxon>Pseudomonadati</taxon>
        <taxon>Spirochaetota</taxon>
        <taxon>Spirochaetia</taxon>
        <taxon>Spirochaetales</taxon>
        <taxon>Spirochaetaceae</taxon>
        <taxon>Spirochaeta</taxon>
    </lineage>
</organism>
<feature type="transmembrane region" description="Helical" evidence="10">
    <location>
        <begin position="175"/>
        <end position="197"/>
    </location>
</feature>
<dbReference type="GO" id="GO:0000155">
    <property type="term" value="F:phosphorelay sensor kinase activity"/>
    <property type="evidence" value="ECO:0007669"/>
    <property type="project" value="InterPro"/>
</dbReference>
<evidence type="ECO:0000256" key="7">
    <source>
        <dbReference type="ARBA" id="ARBA00023012"/>
    </source>
</evidence>
<comment type="caution">
    <text evidence="14">The sequence shown here is derived from an EMBL/GenBank/DDBJ whole genome shotgun (WGS) entry which is preliminary data.</text>
</comment>
<keyword evidence="6" id="KW-0418">Kinase</keyword>
<dbReference type="PRINTS" id="PR00344">
    <property type="entry name" value="BCTRLSENSOR"/>
</dbReference>
<keyword evidence="5" id="KW-0808">Transferase</keyword>
<dbReference type="GO" id="GO:0005886">
    <property type="term" value="C:plasma membrane"/>
    <property type="evidence" value="ECO:0007669"/>
    <property type="project" value="TreeGrafter"/>
</dbReference>
<evidence type="ECO:0000256" key="2">
    <source>
        <dbReference type="ARBA" id="ARBA00004370"/>
    </source>
</evidence>
<dbReference type="Pfam" id="PF08448">
    <property type="entry name" value="PAS_4"/>
    <property type="match status" value="1"/>
</dbReference>
<feature type="transmembrane region" description="Helical" evidence="10">
    <location>
        <begin position="14"/>
        <end position="39"/>
    </location>
</feature>
<evidence type="ECO:0000256" key="10">
    <source>
        <dbReference type="SAM" id="Phobius"/>
    </source>
</evidence>
<dbReference type="InterPro" id="IPR050351">
    <property type="entry name" value="BphY/WalK/GraS-like"/>
</dbReference>
<evidence type="ECO:0000256" key="4">
    <source>
        <dbReference type="ARBA" id="ARBA00022553"/>
    </source>
</evidence>
<dbReference type="InterPro" id="IPR003594">
    <property type="entry name" value="HATPase_dom"/>
</dbReference>
<keyword evidence="4" id="KW-0597">Phosphoprotein</keyword>
<evidence type="ECO:0000313" key="14">
    <source>
        <dbReference type="EMBL" id="KGE73607.1"/>
    </source>
</evidence>
<dbReference type="CDD" id="cd06225">
    <property type="entry name" value="HAMP"/>
    <property type="match status" value="1"/>
</dbReference>
<proteinExistence type="predicted"/>
<comment type="catalytic activity">
    <reaction evidence="1">
        <text>ATP + protein L-histidine = ADP + protein N-phospho-L-histidine.</text>
        <dbReference type="EC" id="2.7.13.3"/>
    </reaction>
</comment>
<dbReference type="EMBL" id="JNUP01000023">
    <property type="protein sequence ID" value="KGE73607.1"/>
    <property type="molecule type" value="Genomic_DNA"/>
</dbReference>
<dbReference type="SUPFAM" id="SSF158472">
    <property type="entry name" value="HAMP domain-like"/>
    <property type="match status" value="1"/>
</dbReference>
<keyword evidence="10" id="KW-1133">Transmembrane helix</keyword>
<evidence type="ECO:0000256" key="1">
    <source>
        <dbReference type="ARBA" id="ARBA00000085"/>
    </source>
</evidence>
<dbReference type="InterPro" id="IPR000014">
    <property type="entry name" value="PAS"/>
</dbReference>
<protein>
    <recommendedName>
        <fullName evidence="3">histidine kinase</fullName>
        <ecNumber evidence="3">2.7.13.3</ecNumber>
    </recommendedName>
</protein>
<dbReference type="InterPro" id="IPR036890">
    <property type="entry name" value="HATPase_C_sf"/>
</dbReference>
<gene>
    <name evidence="14" type="ORF">DC28_02890</name>
</gene>
<evidence type="ECO:0000256" key="9">
    <source>
        <dbReference type="SAM" id="MobiDB-lite"/>
    </source>
</evidence>
<evidence type="ECO:0000259" key="13">
    <source>
        <dbReference type="PROSITE" id="PS50885"/>
    </source>
</evidence>
<dbReference type="Gene3D" id="3.30.450.20">
    <property type="entry name" value="PAS domain"/>
    <property type="match status" value="1"/>
</dbReference>
<keyword evidence="8 10" id="KW-0472">Membrane</keyword>
<evidence type="ECO:0000256" key="3">
    <source>
        <dbReference type="ARBA" id="ARBA00012438"/>
    </source>
</evidence>
<dbReference type="SMART" id="SM00387">
    <property type="entry name" value="HATPase_c"/>
    <property type="match status" value="1"/>
</dbReference>
<dbReference type="SMART" id="SM00388">
    <property type="entry name" value="HisKA"/>
    <property type="match status" value="1"/>
</dbReference>
<dbReference type="InterPro" id="IPR005467">
    <property type="entry name" value="His_kinase_dom"/>
</dbReference>
<feature type="domain" description="PAS" evidence="12">
    <location>
        <begin position="257"/>
        <end position="301"/>
    </location>
</feature>
<evidence type="ECO:0000313" key="15">
    <source>
        <dbReference type="Proteomes" id="UP000029692"/>
    </source>
</evidence>
<accession>A0A098R4B4</accession>
<dbReference type="Gene3D" id="6.10.340.10">
    <property type="match status" value="1"/>
</dbReference>
<dbReference type="PANTHER" id="PTHR45453">
    <property type="entry name" value="PHOSPHATE REGULON SENSOR PROTEIN PHOR"/>
    <property type="match status" value="1"/>
</dbReference>
<dbReference type="InterPro" id="IPR035965">
    <property type="entry name" value="PAS-like_dom_sf"/>
</dbReference>
<dbReference type="Gene3D" id="3.30.565.10">
    <property type="entry name" value="Histidine kinase-like ATPase, C-terminal domain"/>
    <property type="match status" value="1"/>
</dbReference>
<evidence type="ECO:0000259" key="11">
    <source>
        <dbReference type="PROSITE" id="PS50109"/>
    </source>
</evidence>
<feature type="compositionally biased region" description="Polar residues" evidence="9">
    <location>
        <begin position="604"/>
        <end position="615"/>
    </location>
</feature>
<dbReference type="SMART" id="SM00304">
    <property type="entry name" value="HAMP"/>
    <property type="match status" value="1"/>
</dbReference>
<dbReference type="eggNOG" id="COG5002">
    <property type="taxonomic scope" value="Bacteria"/>
</dbReference>
<feature type="domain" description="HAMP" evidence="13">
    <location>
        <begin position="200"/>
        <end position="252"/>
    </location>
</feature>
<dbReference type="InterPro" id="IPR004358">
    <property type="entry name" value="Sig_transdc_His_kin-like_C"/>
</dbReference>
<dbReference type="PROSITE" id="PS50112">
    <property type="entry name" value="PAS"/>
    <property type="match status" value="1"/>
</dbReference>
<dbReference type="CDD" id="cd00082">
    <property type="entry name" value="HisKA"/>
    <property type="match status" value="1"/>
</dbReference>
<keyword evidence="10" id="KW-0812">Transmembrane</keyword>
<dbReference type="SUPFAM" id="SSF47384">
    <property type="entry name" value="Homodimeric domain of signal transducing histidine kinase"/>
    <property type="match status" value="1"/>
</dbReference>
<dbReference type="Pfam" id="PF00512">
    <property type="entry name" value="HisKA"/>
    <property type="match status" value="1"/>
</dbReference>
<dbReference type="Pfam" id="PF02518">
    <property type="entry name" value="HATPase_c"/>
    <property type="match status" value="1"/>
</dbReference>
<dbReference type="GO" id="GO:0016036">
    <property type="term" value="P:cellular response to phosphate starvation"/>
    <property type="evidence" value="ECO:0007669"/>
    <property type="project" value="TreeGrafter"/>
</dbReference>
<dbReference type="Gene3D" id="1.10.287.130">
    <property type="match status" value="1"/>
</dbReference>
<dbReference type="Proteomes" id="UP000029692">
    <property type="component" value="Unassembled WGS sequence"/>
</dbReference>
<evidence type="ECO:0000259" key="12">
    <source>
        <dbReference type="PROSITE" id="PS50112"/>
    </source>
</evidence>
<dbReference type="SUPFAM" id="SSF55785">
    <property type="entry name" value="PYP-like sensor domain (PAS domain)"/>
    <property type="match status" value="1"/>
</dbReference>
<dbReference type="AlphaFoldDB" id="A0A098R4B4"/>
<keyword evidence="7" id="KW-0902">Two-component regulatory system</keyword>
<evidence type="ECO:0000256" key="8">
    <source>
        <dbReference type="ARBA" id="ARBA00023136"/>
    </source>
</evidence>
<name>A0A098R4B4_9SPIO</name>
<dbReference type="InterPro" id="IPR036097">
    <property type="entry name" value="HisK_dim/P_sf"/>
</dbReference>
<dbReference type="InterPro" id="IPR003660">
    <property type="entry name" value="HAMP_dom"/>
</dbReference>
<dbReference type="OrthoDB" id="9813151at2"/>
<dbReference type="Pfam" id="PF00672">
    <property type="entry name" value="HAMP"/>
    <property type="match status" value="1"/>
</dbReference>
<feature type="domain" description="Histidine kinase" evidence="11">
    <location>
        <begin position="380"/>
        <end position="600"/>
    </location>
</feature>
<feature type="region of interest" description="Disordered" evidence="9">
    <location>
        <begin position="584"/>
        <end position="615"/>
    </location>
</feature>
<sequence>MIGIEKTQGLRRTYLHYILILFLSLLFVTLAVVQVSLVATTSIYRDQISVTLGQIHNTLALHTADGALTRANIQELIHGIVSNTSTRVTLIDWDGTVLADTQANPQDMDNHRFRPEIQDAYSTGNGSSIRFSNTIELDQLYYAERISLAIANIDSKYILLRVSIPLSGVVRTRNALIRTILLISIPTMLLSLFLAILEIRRINKPVAQIVEAAKSYQEGNLQVSLSILRPWEFAQIAWSMKSMATDLIKSLETARAQRDEINTLLQAIQEPVILVDDMQRILQVNEKALQLAGKSDIRVQGIQLLTVLRNSELASLLDRAIDTGSPQLDSISFFSDEERWYLCRILPIPGADQENRFLIMLYDETDRRRSEQQRRDFISNAAHELRTPLTVLRGYIEGLNDSSGSPQEHGNDLAPVLLSQTKRLEHTLENLFSLVRVWQSPMGFDCIPVQPILQRVLMSQKARSDERQVTLKGPETSGSLPQNSIQVFAQGELIELALSHLIRNAIEASPPGGTVRIWTETGTQTVDIVVHDEGAGIEPRDQDSIFQEFYRTPRDRPRYPGSGMGLTIVREIAALHRGRISLQSHPGHGSQFVLTLPKDKLGKTQGTNSGRGKQT</sequence>
<comment type="subcellular location">
    <subcellularLocation>
        <location evidence="2">Membrane</location>
    </subcellularLocation>
</comment>
<dbReference type="InterPro" id="IPR003661">
    <property type="entry name" value="HisK_dim/P_dom"/>
</dbReference>
<dbReference type="PROSITE" id="PS50109">
    <property type="entry name" value="HIS_KIN"/>
    <property type="match status" value="1"/>
</dbReference>
<dbReference type="EC" id="2.7.13.3" evidence="3"/>
<dbReference type="SUPFAM" id="SSF55874">
    <property type="entry name" value="ATPase domain of HSP90 chaperone/DNA topoisomerase II/histidine kinase"/>
    <property type="match status" value="1"/>
</dbReference>
<keyword evidence="15" id="KW-1185">Reference proteome</keyword>